<reference evidence="1" key="2">
    <citation type="submission" date="2023-03" db="EMBL/GenBank/DDBJ databases">
        <authorList>
            <person name="Inwood S.N."/>
            <person name="Skelly J.G."/>
            <person name="Guhlin J."/>
            <person name="Harrop T.W.R."/>
            <person name="Goldson S.G."/>
            <person name="Dearden P.K."/>
        </authorList>
    </citation>
    <scope>NUCLEOTIDE SEQUENCE</scope>
    <source>
        <strain evidence="1">Irish</strain>
        <tissue evidence="1">Whole body</tissue>
    </source>
</reference>
<gene>
    <name evidence="1" type="ORF">PV328_001048</name>
</gene>
<accession>A0AA39KX34</accession>
<protein>
    <submittedName>
        <fullName evidence="1">Uncharacterized protein</fullName>
    </submittedName>
</protein>
<comment type="caution">
    <text evidence="1">The sequence shown here is derived from an EMBL/GenBank/DDBJ whole genome shotgun (WGS) entry which is preliminary data.</text>
</comment>
<name>A0AA39KX34_9HYME</name>
<dbReference type="EMBL" id="JAQQBS010000001">
    <property type="protein sequence ID" value="KAK0176950.1"/>
    <property type="molecule type" value="Genomic_DNA"/>
</dbReference>
<sequence length="149" mass="17474">MGWRWEARNIWNICTEWRQRLSWLRAYREEKVGLVKAQYPTAQTLPSLYHQSNNTSQYLSHSDSDLQLDAQAYILLSLKIQRNFFRLNCQTLSYCANDVPQKMLTLPDRTLGTRQFADGMNFSSLHFLDTKISPCLNLEPSTLKVPTWK</sequence>
<dbReference type="Proteomes" id="UP001168990">
    <property type="component" value="Unassembled WGS sequence"/>
</dbReference>
<dbReference type="AlphaFoldDB" id="A0AA39KX34"/>
<reference evidence="1" key="1">
    <citation type="journal article" date="2023" name="bioRxiv">
        <title>Scaffold-level genome assemblies of two parasitoid biocontrol wasps reveal the parthenogenesis mechanism and an associated novel virus.</title>
        <authorList>
            <person name="Inwood S."/>
            <person name="Skelly J."/>
            <person name="Guhlin J."/>
            <person name="Harrop T."/>
            <person name="Goldson S."/>
            <person name="Dearden P."/>
        </authorList>
    </citation>
    <scope>NUCLEOTIDE SEQUENCE</scope>
    <source>
        <strain evidence="1">Irish</strain>
        <tissue evidence="1">Whole body</tissue>
    </source>
</reference>
<keyword evidence="2" id="KW-1185">Reference proteome</keyword>
<proteinExistence type="predicted"/>
<evidence type="ECO:0000313" key="2">
    <source>
        <dbReference type="Proteomes" id="UP001168990"/>
    </source>
</evidence>
<evidence type="ECO:0000313" key="1">
    <source>
        <dbReference type="EMBL" id="KAK0176950.1"/>
    </source>
</evidence>
<organism evidence="1 2">
    <name type="scientific">Microctonus aethiopoides</name>
    <dbReference type="NCBI Taxonomy" id="144406"/>
    <lineage>
        <taxon>Eukaryota</taxon>
        <taxon>Metazoa</taxon>
        <taxon>Ecdysozoa</taxon>
        <taxon>Arthropoda</taxon>
        <taxon>Hexapoda</taxon>
        <taxon>Insecta</taxon>
        <taxon>Pterygota</taxon>
        <taxon>Neoptera</taxon>
        <taxon>Endopterygota</taxon>
        <taxon>Hymenoptera</taxon>
        <taxon>Apocrita</taxon>
        <taxon>Ichneumonoidea</taxon>
        <taxon>Braconidae</taxon>
        <taxon>Euphorinae</taxon>
        <taxon>Microctonus</taxon>
    </lineage>
</organism>